<reference evidence="1 2" key="1">
    <citation type="submission" date="2016-10" db="EMBL/GenBank/DDBJ databases">
        <authorList>
            <person name="de Groot N.N."/>
        </authorList>
    </citation>
    <scope>NUCLEOTIDE SEQUENCE [LARGE SCALE GENOMIC DNA]</scope>
    <source>
        <strain evidence="1 2">DSM 1283</strain>
    </source>
</reference>
<name>A0A1I5GRY2_9FIRM</name>
<gene>
    <name evidence="1" type="ORF">SAMN04489757_12210</name>
</gene>
<protein>
    <submittedName>
        <fullName evidence="1">Uncharacterized small protein</fullName>
    </submittedName>
</protein>
<dbReference type="Pfam" id="PF10055">
    <property type="entry name" value="DUF2292"/>
    <property type="match status" value="1"/>
</dbReference>
<dbReference type="EMBL" id="FOWD01000022">
    <property type="protein sequence ID" value="SFO38824.1"/>
    <property type="molecule type" value="Genomic_DNA"/>
</dbReference>
<keyword evidence="2" id="KW-1185">Reference proteome</keyword>
<evidence type="ECO:0000313" key="2">
    <source>
        <dbReference type="Proteomes" id="UP000198806"/>
    </source>
</evidence>
<proteinExistence type="predicted"/>
<evidence type="ECO:0000313" key="1">
    <source>
        <dbReference type="EMBL" id="SFO38824.1"/>
    </source>
</evidence>
<dbReference type="Proteomes" id="UP000198806">
    <property type="component" value="Unassembled WGS sequence"/>
</dbReference>
<dbReference type="RefSeq" id="WP_242960987.1">
    <property type="nucleotide sequence ID" value="NZ_BAABFM010000004.1"/>
</dbReference>
<organism evidence="1 2">
    <name type="scientific">Anaerocolumna aminovalerica</name>
    <dbReference type="NCBI Taxonomy" id="1527"/>
    <lineage>
        <taxon>Bacteria</taxon>
        <taxon>Bacillati</taxon>
        <taxon>Bacillota</taxon>
        <taxon>Clostridia</taxon>
        <taxon>Lachnospirales</taxon>
        <taxon>Lachnospiraceae</taxon>
        <taxon>Anaerocolumna</taxon>
    </lineage>
</organism>
<sequence>MEVKKDISMKRNSVNGKDLQTIIEFIESIQFGSITIIVQDGRIVQIEKNEKVRMK</sequence>
<dbReference type="AlphaFoldDB" id="A0A1I5GRY2"/>
<dbReference type="InterPro" id="IPR018743">
    <property type="entry name" value="DUF2292"/>
</dbReference>
<accession>A0A1I5GRY2</accession>
<dbReference type="STRING" id="1527.SAMN04489757_12210"/>